<evidence type="ECO:0000313" key="1">
    <source>
        <dbReference type="EMBL" id="MBH0114976.1"/>
    </source>
</evidence>
<gene>
    <name evidence="1" type="ORF">I5E68_18680</name>
</gene>
<dbReference type="Proteomes" id="UP000617634">
    <property type="component" value="Unassembled WGS sequence"/>
</dbReference>
<dbReference type="EMBL" id="JADZGI010000005">
    <property type="protein sequence ID" value="MBH0114976.1"/>
    <property type="molecule type" value="Genomic_DNA"/>
</dbReference>
<reference evidence="1" key="1">
    <citation type="submission" date="2020-11" db="EMBL/GenBank/DDBJ databases">
        <title>Novosphingobium aureum sp. nov., a marine bacterium isolated from sediment of a salt flat.</title>
        <authorList>
            <person name="Yoo Y."/>
            <person name="Kim J.-J."/>
        </authorList>
    </citation>
    <scope>NUCLEOTIDE SEQUENCE</scope>
    <source>
        <strain evidence="1">YJ-S2-02</strain>
    </source>
</reference>
<protein>
    <submittedName>
        <fullName evidence="1">Uncharacterized protein</fullName>
    </submittedName>
</protein>
<accession>A0A931HFC0</accession>
<keyword evidence="2" id="KW-1185">Reference proteome</keyword>
<dbReference type="RefSeq" id="WP_197167024.1">
    <property type="nucleotide sequence ID" value="NZ_JADZGI010000005.1"/>
</dbReference>
<organism evidence="1 2">
    <name type="scientific">Novosphingobium aureum</name>
    <dbReference type="NCBI Taxonomy" id="2792964"/>
    <lineage>
        <taxon>Bacteria</taxon>
        <taxon>Pseudomonadati</taxon>
        <taxon>Pseudomonadota</taxon>
        <taxon>Alphaproteobacteria</taxon>
        <taxon>Sphingomonadales</taxon>
        <taxon>Sphingomonadaceae</taxon>
        <taxon>Novosphingobium</taxon>
    </lineage>
</organism>
<evidence type="ECO:0000313" key="2">
    <source>
        <dbReference type="Proteomes" id="UP000617634"/>
    </source>
</evidence>
<proteinExistence type="predicted"/>
<dbReference type="AlphaFoldDB" id="A0A931HFC0"/>
<sequence length="84" mass="9418">MATFSSTIVGARTRIVATRVTHDRLARNQLPGADPETARYATLRPGVTAIHMHYRGPHVENDGELPMGGMCTYYLIESEEYHEE</sequence>
<name>A0A931HFC0_9SPHN</name>
<comment type="caution">
    <text evidence="1">The sequence shown here is derived from an EMBL/GenBank/DDBJ whole genome shotgun (WGS) entry which is preliminary data.</text>
</comment>